<dbReference type="PRINTS" id="PR01176">
    <property type="entry name" value="GABABRECEPTR"/>
</dbReference>
<dbReference type="InterPro" id="IPR016186">
    <property type="entry name" value="C-type_lectin-like/link_sf"/>
</dbReference>
<organism evidence="23 24">
    <name type="scientific">Holothuria leucospilota</name>
    <name type="common">Black long sea cucumber</name>
    <name type="synonym">Mertensiothuria leucospilota</name>
    <dbReference type="NCBI Taxonomy" id="206669"/>
    <lineage>
        <taxon>Eukaryota</taxon>
        <taxon>Metazoa</taxon>
        <taxon>Echinodermata</taxon>
        <taxon>Eleutherozoa</taxon>
        <taxon>Echinozoa</taxon>
        <taxon>Holothuroidea</taxon>
        <taxon>Aspidochirotacea</taxon>
        <taxon>Aspidochirotida</taxon>
        <taxon>Holothuriidae</taxon>
        <taxon>Holothuria</taxon>
    </lineage>
</organism>
<evidence type="ECO:0000313" key="23">
    <source>
        <dbReference type="EMBL" id="KAJ8044805.1"/>
    </source>
</evidence>
<keyword evidence="7" id="KW-0770">Synapse</keyword>
<dbReference type="Pfam" id="PF00059">
    <property type="entry name" value="Lectin_C"/>
    <property type="match status" value="1"/>
</dbReference>
<evidence type="ECO:0000256" key="13">
    <source>
        <dbReference type="ARBA" id="ARBA00023180"/>
    </source>
</evidence>
<dbReference type="PANTHER" id="PTHR10519">
    <property type="entry name" value="GABA-B RECEPTOR"/>
    <property type="match status" value="1"/>
</dbReference>
<keyword evidence="24" id="KW-1185">Reference proteome</keyword>
<evidence type="ECO:0000256" key="12">
    <source>
        <dbReference type="ARBA" id="ARBA00023170"/>
    </source>
</evidence>
<keyword evidence="2" id="KW-1003">Cell membrane</keyword>
<evidence type="ECO:0000256" key="17">
    <source>
        <dbReference type="ARBA" id="ARBA00073785"/>
    </source>
</evidence>
<dbReference type="CDD" id="cd06366">
    <property type="entry name" value="PBP1_GABAb_receptor"/>
    <property type="match status" value="1"/>
</dbReference>
<feature type="transmembrane region" description="Helical" evidence="19">
    <location>
        <begin position="859"/>
        <end position="881"/>
    </location>
</feature>
<dbReference type="EMBL" id="JAIZAY010000003">
    <property type="protein sequence ID" value="KAJ8044805.1"/>
    <property type="molecule type" value="Genomic_DNA"/>
</dbReference>
<dbReference type="GO" id="GO:0038039">
    <property type="term" value="C:G protein-coupled receptor heterodimeric complex"/>
    <property type="evidence" value="ECO:0007669"/>
    <property type="project" value="TreeGrafter"/>
</dbReference>
<feature type="transmembrane region" description="Helical" evidence="19">
    <location>
        <begin position="887"/>
        <end position="909"/>
    </location>
</feature>
<keyword evidence="14" id="KW-0807">Transducer</keyword>
<keyword evidence="4 19" id="KW-0812">Transmembrane</keyword>
<feature type="transmembrane region" description="Helical" evidence="19">
    <location>
        <begin position="821"/>
        <end position="844"/>
    </location>
</feature>
<dbReference type="GO" id="GO:0004965">
    <property type="term" value="F:G protein-coupled GABA receptor activity"/>
    <property type="evidence" value="ECO:0007669"/>
    <property type="project" value="InterPro"/>
</dbReference>
<evidence type="ECO:0000256" key="19">
    <source>
        <dbReference type="SAM" id="Phobius"/>
    </source>
</evidence>
<evidence type="ECO:0000259" key="21">
    <source>
        <dbReference type="PROSITE" id="PS50041"/>
    </source>
</evidence>
<dbReference type="PRINTS" id="PR01177">
    <property type="entry name" value="GABAB1RECPTR"/>
</dbReference>
<evidence type="ECO:0000256" key="3">
    <source>
        <dbReference type="ARBA" id="ARBA00022553"/>
    </source>
</evidence>
<sequence>MGLWMRYSQFILILSICHVSSCNVTMGTTLPYTGTSSQPLFSVTTQESGQGTQEYAIKVTTETWYTDGSRMVTRAPTIVPSDGIPLYLAGLFSLSGVLDGSGIYVAADLALKHINENPNVLPGYRLVMTLSNSQCNDGVAIKKFFEQLFQEPTKLMVLGPACSPSAQAIASTAHFWNLNVMSPTASSPSLSNRKRYPKFFRIIPSETLINPPRISLMKLYNWTRVATIHQNRDLFALSIDDLLTRLKGNNITIISSESFDEDPKNQVENLKKQDAKIIVASMYEWTMRKVFCEVYKLGMYGEGYSWLIPGWYPLNWYTVKDDDLDCTINELIEVVESSMYIGTQERLLGERDAMTVAGITPGQYEILLREHFNREEFAGYTLIRQASYGYDAVWAIALALNQTAETLTTKIFKDGSQRALENFTLSDKEMGDIIFRALESVNFFGVSGPVSFEGGDRIGAINVKQLQGQCSDGWTNYGRYCYLFVVSQKSWDEAANHCRDEGGYLVSILSEDENEALMDIHQELILEGISQWWLSLKHSAEGDLSWSFGTEKQLKWTPWQGDTVTNLGSCYVLDFSLNSWQPVPCTSEQSFICKSKAEFEEIVVAVHNVATDELAWIGDIIWPGGEVPLDHTRQIIFQKVEIYEGIPFIAYIITCCIATLGMLLAIVCLVFNITYRKQRFIKMSSPNLNSLIIIGCILIYASACMAGWDDPTIDGVIILRLCQIRLWCLSTGFVLSFGSMFSKTWRVHKVAALKNPKRVIITDRHLFVMVAVLLLVDVVVLTAWFVINPWRLEKEYLHEQEDLEKQEIGQPYILYCTSNNILYWQAALYTYKGLLLIFGVFLAWETRKVTIPALNDSKLIGICVYNVVLLSAIGLAVALTIPTDPSVSFIFTSAIQLFCTSVTLVIIFIPKIVSVIQYPEGKAITTMKSESVRGNSENDIGLREEVAELRAKLKELQARGQWCKHTGCGLWCLGVMCGCGDIVRPKPEDNLVVTKSEIPTTIESST</sequence>
<keyword evidence="6 19" id="KW-1133">Transmembrane helix</keyword>
<dbReference type="AlphaFoldDB" id="A0A9Q1HG99"/>
<dbReference type="GO" id="GO:0045211">
    <property type="term" value="C:postsynaptic membrane"/>
    <property type="evidence" value="ECO:0007669"/>
    <property type="project" value="UniProtKB-SubCell"/>
</dbReference>
<feature type="domain" description="C-type lectin" evidence="21">
    <location>
        <begin position="477"/>
        <end position="594"/>
    </location>
</feature>
<dbReference type="GO" id="GO:0007214">
    <property type="term" value="P:gamma-aminobutyric acid signaling pathway"/>
    <property type="evidence" value="ECO:0007669"/>
    <property type="project" value="TreeGrafter"/>
</dbReference>
<keyword evidence="11" id="KW-1015">Disulfide bond</keyword>
<evidence type="ECO:0000256" key="18">
    <source>
        <dbReference type="ARBA" id="ARBA00083903"/>
    </source>
</evidence>
<keyword evidence="15" id="KW-0628">Postsynaptic cell membrane</keyword>
<keyword evidence="10 19" id="KW-0472">Membrane</keyword>
<feature type="transmembrane region" description="Helical" evidence="19">
    <location>
        <begin position="724"/>
        <end position="745"/>
    </location>
</feature>
<comment type="subcellular location">
    <subcellularLocation>
        <location evidence="16">Postsynaptic cell membrane</location>
        <topology evidence="16">Multi-pass membrane protein</topology>
    </subcellularLocation>
</comment>
<dbReference type="InterPro" id="IPR001304">
    <property type="entry name" value="C-type_lectin-like"/>
</dbReference>
<evidence type="ECO:0000256" key="8">
    <source>
        <dbReference type="ARBA" id="ARBA00023040"/>
    </source>
</evidence>
<evidence type="ECO:0000256" key="4">
    <source>
        <dbReference type="ARBA" id="ARBA00022692"/>
    </source>
</evidence>
<gene>
    <name evidence="23" type="ORF">HOLleu_07662</name>
</gene>
<dbReference type="PROSITE" id="PS50041">
    <property type="entry name" value="C_TYPE_LECTIN_2"/>
    <property type="match status" value="1"/>
</dbReference>
<reference evidence="23" key="1">
    <citation type="submission" date="2021-10" db="EMBL/GenBank/DDBJ databases">
        <title>Tropical sea cucumber genome reveals ecological adaptation and Cuvierian tubules defense mechanism.</title>
        <authorList>
            <person name="Chen T."/>
        </authorList>
    </citation>
    <scope>NUCLEOTIDE SEQUENCE</scope>
    <source>
        <strain evidence="23">Nanhai2018</strain>
        <tissue evidence="23">Muscle</tissue>
    </source>
</reference>
<evidence type="ECO:0000256" key="6">
    <source>
        <dbReference type="ARBA" id="ARBA00022989"/>
    </source>
</evidence>
<dbReference type="PANTHER" id="PTHR10519:SF20">
    <property type="entry name" value="G-PROTEIN COUPLED RECEPTOR 156-RELATED"/>
    <property type="match status" value="1"/>
</dbReference>
<dbReference type="InterPro" id="IPR002455">
    <property type="entry name" value="GPCR3_GABA-B"/>
</dbReference>
<dbReference type="InterPro" id="IPR000337">
    <property type="entry name" value="GPCR_3"/>
</dbReference>
<evidence type="ECO:0000256" key="5">
    <source>
        <dbReference type="ARBA" id="ARBA00022729"/>
    </source>
</evidence>
<dbReference type="PRINTS" id="PR00248">
    <property type="entry name" value="GPCRMGR"/>
</dbReference>
<dbReference type="FunFam" id="3.40.50.2300:FF:000072">
    <property type="entry name" value="Gamma-aminobutyric acid type B receptor subunit 2"/>
    <property type="match status" value="1"/>
</dbReference>
<evidence type="ECO:0000313" key="24">
    <source>
        <dbReference type="Proteomes" id="UP001152320"/>
    </source>
</evidence>
<feature type="transmembrane region" description="Helical" evidence="19">
    <location>
        <begin position="687"/>
        <end position="708"/>
    </location>
</feature>
<dbReference type="Pfam" id="PF01094">
    <property type="entry name" value="ANF_receptor"/>
    <property type="match status" value="1"/>
</dbReference>
<dbReference type="FunFam" id="3.40.50.2300:FF:000063">
    <property type="entry name" value="Gamma-aminobutyric acid type B receptor subunit"/>
    <property type="match status" value="1"/>
</dbReference>
<keyword evidence="3" id="KW-0597">Phosphoprotein</keyword>
<evidence type="ECO:0000256" key="20">
    <source>
        <dbReference type="SAM" id="SignalP"/>
    </source>
</evidence>
<dbReference type="InterPro" id="IPR016187">
    <property type="entry name" value="CTDL_fold"/>
</dbReference>
<feature type="chain" id="PRO_5040310909" description="Gamma-aminobutyric acid type B receptor subunit 2" evidence="20">
    <location>
        <begin position="23"/>
        <end position="1006"/>
    </location>
</feature>
<keyword evidence="13" id="KW-0325">Glycoprotein</keyword>
<proteinExistence type="inferred from homology"/>
<dbReference type="Pfam" id="PF00003">
    <property type="entry name" value="7tm_3"/>
    <property type="match status" value="1"/>
</dbReference>
<evidence type="ECO:0000256" key="16">
    <source>
        <dbReference type="ARBA" id="ARBA00034104"/>
    </source>
</evidence>
<comment type="caution">
    <text evidence="23">The sequence shown here is derived from an EMBL/GenBank/DDBJ whole genome shotgun (WGS) entry which is preliminary data.</text>
</comment>
<evidence type="ECO:0000256" key="9">
    <source>
        <dbReference type="ARBA" id="ARBA00023054"/>
    </source>
</evidence>
<evidence type="ECO:0000256" key="10">
    <source>
        <dbReference type="ARBA" id="ARBA00023136"/>
    </source>
</evidence>
<evidence type="ECO:0000256" key="11">
    <source>
        <dbReference type="ARBA" id="ARBA00023157"/>
    </source>
</evidence>
<evidence type="ECO:0000256" key="2">
    <source>
        <dbReference type="ARBA" id="ARBA00022475"/>
    </source>
</evidence>
<accession>A0A9Q1HG99</accession>
<keyword evidence="5 20" id="KW-0732">Signal</keyword>
<evidence type="ECO:0000256" key="14">
    <source>
        <dbReference type="ARBA" id="ARBA00023224"/>
    </source>
</evidence>
<dbReference type="InterPro" id="IPR028082">
    <property type="entry name" value="Peripla_BP_I"/>
</dbReference>
<dbReference type="InterPro" id="IPR001828">
    <property type="entry name" value="ANF_lig-bd_rcpt"/>
</dbReference>
<comment type="similarity">
    <text evidence="1">Belongs to the G-protein coupled receptor 3 family. GABA-B receptor subfamily.</text>
</comment>
<dbReference type="InterPro" id="IPR017978">
    <property type="entry name" value="GPCR_3_C"/>
</dbReference>
<feature type="domain" description="G-protein coupled receptors family 3 profile" evidence="22">
    <location>
        <begin position="722"/>
        <end position="931"/>
    </location>
</feature>
<dbReference type="Proteomes" id="UP001152320">
    <property type="component" value="Chromosome 3"/>
</dbReference>
<dbReference type="SMART" id="SM00034">
    <property type="entry name" value="CLECT"/>
    <property type="match status" value="1"/>
</dbReference>
<feature type="signal peptide" evidence="20">
    <location>
        <begin position="1"/>
        <end position="22"/>
    </location>
</feature>
<protein>
    <recommendedName>
        <fullName evidence="17">Gamma-aminobutyric acid type B receptor subunit 2</fullName>
    </recommendedName>
    <alternativeName>
        <fullName evidence="18">G-protein coupled receptor 51</fullName>
    </alternativeName>
</protein>
<evidence type="ECO:0000259" key="22">
    <source>
        <dbReference type="PROSITE" id="PS50259"/>
    </source>
</evidence>
<feature type="transmembrane region" description="Helical" evidence="19">
    <location>
        <begin position="766"/>
        <end position="787"/>
    </location>
</feature>
<evidence type="ECO:0000256" key="1">
    <source>
        <dbReference type="ARBA" id="ARBA00008991"/>
    </source>
</evidence>
<dbReference type="CDD" id="cd15047">
    <property type="entry name" value="7tmC_GABA-B-like"/>
    <property type="match status" value="1"/>
</dbReference>
<name>A0A9Q1HG99_HOLLE</name>
<evidence type="ECO:0000256" key="7">
    <source>
        <dbReference type="ARBA" id="ARBA00023018"/>
    </source>
</evidence>
<dbReference type="CDD" id="cd00037">
    <property type="entry name" value="CLECT"/>
    <property type="match status" value="1"/>
</dbReference>
<keyword evidence="9" id="KW-0175">Coiled coil</keyword>
<evidence type="ECO:0000256" key="15">
    <source>
        <dbReference type="ARBA" id="ARBA00023257"/>
    </source>
</evidence>
<dbReference type="PROSITE" id="PS50259">
    <property type="entry name" value="G_PROTEIN_RECEP_F3_4"/>
    <property type="match status" value="1"/>
</dbReference>
<dbReference type="Gene3D" id="3.10.100.10">
    <property type="entry name" value="Mannose-Binding Protein A, subunit A"/>
    <property type="match status" value="1"/>
</dbReference>
<dbReference type="Gene3D" id="3.40.50.2300">
    <property type="match status" value="2"/>
</dbReference>
<dbReference type="SUPFAM" id="SSF53822">
    <property type="entry name" value="Periplasmic binding protein-like I"/>
    <property type="match status" value="1"/>
</dbReference>
<dbReference type="OrthoDB" id="2150267at2759"/>
<dbReference type="SUPFAM" id="SSF56436">
    <property type="entry name" value="C-type lectin-like"/>
    <property type="match status" value="1"/>
</dbReference>
<keyword evidence="12 23" id="KW-0675">Receptor</keyword>
<feature type="transmembrane region" description="Helical" evidence="19">
    <location>
        <begin position="648"/>
        <end position="675"/>
    </location>
</feature>
<keyword evidence="8" id="KW-0297">G-protein coupled receptor</keyword>